<dbReference type="AlphaFoldDB" id="A0A239PH91"/>
<reference evidence="2 3" key="1">
    <citation type="submission" date="2017-06" db="EMBL/GenBank/DDBJ databases">
        <authorList>
            <person name="Kim H.J."/>
            <person name="Triplett B.A."/>
        </authorList>
    </citation>
    <scope>NUCLEOTIDE SEQUENCE [LARGE SCALE GENOMIC DNA]</scope>
    <source>
        <strain evidence="2 3">CGMCC 4.5593</strain>
    </source>
</reference>
<accession>A0A239PH91</accession>
<dbReference type="Proteomes" id="UP000198362">
    <property type="component" value="Unassembled WGS sequence"/>
</dbReference>
<dbReference type="InterPro" id="IPR038721">
    <property type="entry name" value="IS701-like_DDE_dom"/>
</dbReference>
<gene>
    <name evidence="2" type="ORF">SAMN05421812_1441</name>
</gene>
<keyword evidence="3" id="KW-1185">Reference proteome</keyword>
<evidence type="ECO:0000313" key="3">
    <source>
        <dbReference type="Proteomes" id="UP000198362"/>
    </source>
</evidence>
<protein>
    <submittedName>
        <fullName evidence="2">SRSO17 transposase</fullName>
    </submittedName>
</protein>
<dbReference type="PANTHER" id="PTHR33627">
    <property type="entry name" value="TRANSPOSASE"/>
    <property type="match status" value="1"/>
</dbReference>
<organism evidence="2 3">
    <name type="scientific">Asanoa hainanensis</name>
    <dbReference type="NCBI Taxonomy" id="560556"/>
    <lineage>
        <taxon>Bacteria</taxon>
        <taxon>Bacillati</taxon>
        <taxon>Actinomycetota</taxon>
        <taxon>Actinomycetes</taxon>
        <taxon>Micromonosporales</taxon>
        <taxon>Micromonosporaceae</taxon>
        <taxon>Asanoa</taxon>
    </lineage>
</organism>
<dbReference type="InterPro" id="IPR039365">
    <property type="entry name" value="IS701-like"/>
</dbReference>
<dbReference type="PANTHER" id="PTHR33627:SF1">
    <property type="entry name" value="TRANSPOSASE"/>
    <property type="match status" value="1"/>
</dbReference>
<dbReference type="EMBL" id="FZPH01000044">
    <property type="protein sequence ID" value="SNT66332.1"/>
    <property type="molecule type" value="Genomic_DNA"/>
</dbReference>
<sequence length="366" mass="41213">MFASLRYAGWQDRAGHYLRGLMLDGRRKSIQPMAARLRGPHEQALNHFVTNSPWDVTPVRRRIAERMNEALDDAAWAIDDTGLLKYGKASPCVARQYTGTAGKITNCQVAVSVSMVTETASCPVDWRLFLPEAWDPASPKASADVDQRRRRAQIPDTLGHRPKWRLALDMIDELLSWGLHPSALVADAGYGDAGEFRQALAERGIGYAVQVAHTITAYPLDVERTTVPYCGDGPYPKKIYRQPAPSVRDLILAAGPKAPRRVTWRDSSRRRAGRPVPMSSRFVFQRVRPAGPAIRSAHLGQDLPEAWLIAEWPTGEPEPVKYWLSNLPERTAKRTLIRLAKLRWRVEHDYREVKTGLGLDHYEGRV</sequence>
<evidence type="ECO:0000259" key="1">
    <source>
        <dbReference type="Pfam" id="PF13546"/>
    </source>
</evidence>
<dbReference type="NCBIfam" id="NF033540">
    <property type="entry name" value="transpos_IS701"/>
    <property type="match status" value="1"/>
</dbReference>
<name>A0A239PH91_9ACTN</name>
<feature type="non-terminal residue" evidence="2">
    <location>
        <position position="366"/>
    </location>
</feature>
<dbReference type="InterPro" id="IPR012337">
    <property type="entry name" value="RNaseH-like_sf"/>
</dbReference>
<proteinExistence type="predicted"/>
<dbReference type="SUPFAM" id="SSF53098">
    <property type="entry name" value="Ribonuclease H-like"/>
    <property type="match status" value="1"/>
</dbReference>
<evidence type="ECO:0000313" key="2">
    <source>
        <dbReference type="EMBL" id="SNT66332.1"/>
    </source>
</evidence>
<dbReference type="Pfam" id="PF13546">
    <property type="entry name" value="DDE_5"/>
    <property type="match status" value="1"/>
</dbReference>
<feature type="domain" description="Transposase IS701-like DDE" evidence="1">
    <location>
        <begin position="13"/>
        <end position="271"/>
    </location>
</feature>